<protein>
    <submittedName>
        <fullName evidence="1">Uncharacterized protein</fullName>
    </submittedName>
</protein>
<dbReference type="Proteomes" id="UP000814243">
    <property type="component" value="Unassembled WGS sequence"/>
</dbReference>
<name>A0A922SC66_SPOEX</name>
<accession>A0A922SC66</accession>
<proteinExistence type="predicted"/>
<reference evidence="1" key="1">
    <citation type="journal article" date="2021" name="G3 (Bethesda)">
        <title>Genome and transcriptome analysis of the beet armyworm Spodoptera exigua reveals targets for pest control. .</title>
        <authorList>
            <person name="Simon S."/>
            <person name="Breeschoten T."/>
            <person name="Jansen H.J."/>
            <person name="Dirks R.P."/>
            <person name="Schranz M.E."/>
            <person name="Ros V.I.D."/>
        </authorList>
    </citation>
    <scope>NUCLEOTIDE SEQUENCE</scope>
    <source>
        <strain evidence="1">TB_SE_WUR_2020</strain>
    </source>
</reference>
<comment type="caution">
    <text evidence="1">The sequence shown here is derived from an EMBL/GenBank/DDBJ whole genome shotgun (WGS) entry which is preliminary data.</text>
</comment>
<organism evidence="1 2">
    <name type="scientific">Spodoptera exigua</name>
    <name type="common">Beet armyworm</name>
    <name type="synonym">Noctua fulgens</name>
    <dbReference type="NCBI Taxonomy" id="7107"/>
    <lineage>
        <taxon>Eukaryota</taxon>
        <taxon>Metazoa</taxon>
        <taxon>Ecdysozoa</taxon>
        <taxon>Arthropoda</taxon>
        <taxon>Hexapoda</taxon>
        <taxon>Insecta</taxon>
        <taxon>Pterygota</taxon>
        <taxon>Neoptera</taxon>
        <taxon>Endopterygota</taxon>
        <taxon>Lepidoptera</taxon>
        <taxon>Glossata</taxon>
        <taxon>Ditrysia</taxon>
        <taxon>Noctuoidea</taxon>
        <taxon>Noctuidae</taxon>
        <taxon>Amphipyrinae</taxon>
        <taxon>Spodoptera</taxon>
    </lineage>
</organism>
<evidence type="ECO:0000313" key="2">
    <source>
        <dbReference type="Proteomes" id="UP000814243"/>
    </source>
</evidence>
<dbReference type="EMBL" id="JACEFF010000740">
    <property type="protein sequence ID" value="KAH9631908.1"/>
    <property type="molecule type" value="Genomic_DNA"/>
</dbReference>
<evidence type="ECO:0000313" key="1">
    <source>
        <dbReference type="EMBL" id="KAH9631908.1"/>
    </source>
</evidence>
<dbReference type="AlphaFoldDB" id="A0A922SC66"/>
<sequence>MNAKMVVSYLNSQQPSPSNSSTSSFESIRDVVQEAIPAKITAPAQSGRRTRKTWSKEMNIFIMRHYFILTDLEVNTKTYLTPLHARFIAEFPEMNASKQRIGDQRRAIVQRNFLSEQEIRTIKEEVRQLLQNQPSMSQCSTDNDHTQTRRMRWTTNLNETIMRSYYRLTKLETDLTTYRPLLHQDIILKCPSLAHLSAQRISDQRRSIVNNHLLSSDRLNQIKEEVRLELISINMDSTEFVTPQQTALETQTPPTLTNTNDNNIDLATLTITNDINPQTTAQNTLNLPTDILGQLEEMYTNHYNKFKDSEPTTRPYIPKLKPSRKLAAIIDNINAHILPKHIPQPYSTGLELKKLIKLAIDQKKSRGGKKD</sequence>
<gene>
    <name evidence="1" type="ORF">HF086_014380</name>
</gene>